<dbReference type="Proteomes" id="UP000593943">
    <property type="component" value="Chromosome"/>
</dbReference>
<evidence type="ECO:0000256" key="1">
    <source>
        <dbReference type="SAM" id="MobiDB-lite"/>
    </source>
</evidence>
<dbReference type="Pfam" id="PF13462">
    <property type="entry name" value="Thioredoxin_4"/>
    <property type="match status" value="1"/>
</dbReference>
<reference evidence="4 6" key="1">
    <citation type="journal article" date="2017" name="BMC Genomics">
        <title>Comparative genomic and phylogenomic analyses of the Bifidobacteriaceae family.</title>
        <authorList>
            <person name="Lugli G.A."/>
            <person name="Milani C."/>
            <person name="Turroni F."/>
            <person name="Duranti S."/>
            <person name="Mancabelli L."/>
            <person name="Mangifesta M."/>
            <person name="Ferrario C."/>
            <person name="Modesto M."/>
            <person name="Mattarelli P."/>
            <person name="Jiri K."/>
            <person name="van Sinderen D."/>
            <person name="Ventura M."/>
        </authorList>
    </citation>
    <scope>NUCLEOTIDE SEQUENCE [LARGE SCALE GENOMIC DNA]</scope>
    <source>
        <strain evidence="4 6">DSM 100216</strain>
    </source>
</reference>
<dbReference type="InterPro" id="IPR012336">
    <property type="entry name" value="Thioredoxin-like_fold"/>
</dbReference>
<dbReference type="RefSeq" id="WP_094637483.1">
    <property type="nucleotide sequence ID" value="NZ_CP062938.1"/>
</dbReference>
<dbReference type="EMBL" id="CP062938">
    <property type="protein sequence ID" value="QOL32350.1"/>
    <property type="molecule type" value="Genomic_DNA"/>
</dbReference>
<evidence type="ECO:0000313" key="5">
    <source>
        <dbReference type="EMBL" id="QOL32350.1"/>
    </source>
</evidence>
<dbReference type="Gene3D" id="3.40.30.10">
    <property type="entry name" value="Glutaredoxin"/>
    <property type="match status" value="1"/>
</dbReference>
<dbReference type="KEGG" id="beu:BE0216_07715"/>
<keyword evidence="2" id="KW-0812">Transmembrane</keyword>
<dbReference type="OrthoDB" id="117402at2"/>
<dbReference type="SUPFAM" id="SSF52833">
    <property type="entry name" value="Thioredoxin-like"/>
    <property type="match status" value="1"/>
</dbReference>
<evidence type="ECO:0000313" key="4">
    <source>
        <dbReference type="EMBL" id="OZG65226.1"/>
    </source>
</evidence>
<proteinExistence type="predicted"/>
<dbReference type="InterPro" id="IPR036249">
    <property type="entry name" value="Thioredoxin-like_sf"/>
</dbReference>
<dbReference type="Proteomes" id="UP000216057">
    <property type="component" value="Unassembled WGS sequence"/>
</dbReference>
<reference evidence="5 7" key="2">
    <citation type="submission" date="2020-10" db="EMBL/GenBank/DDBJ databases">
        <title>Genome sequencing of Bifidobacterium eulemuris_DSMZ_100216.</title>
        <authorList>
            <person name="Kim J."/>
        </authorList>
    </citation>
    <scope>NUCLEOTIDE SEQUENCE [LARGE SCALE GENOMIC DNA]</scope>
    <source>
        <strain evidence="5 7">DSM 100216</strain>
    </source>
</reference>
<keyword evidence="7" id="KW-1185">Reference proteome</keyword>
<feature type="compositionally biased region" description="Basic and acidic residues" evidence="1">
    <location>
        <begin position="1"/>
        <end position="19"/>
    </location>
</feature>
<feature type="domain" description="Thioredoxin-like fold" evidence="3">
    <location>
        <begin position="117"/>
        <end position="232"/>
    </location>
</feature>
<keyword evidence="2" id="KW-0472">Membrane</keyword>
<feature type="transmembrane region" description="Helical" evidence="2">
    <location>
        <begin position="40"/>
        <end position="61"/>
    </location>
</feature>
<evidence type="ECO:0000313" key="6">
    <source>
        <dbReference type="Proteomes" id="UP000216057"/>
    </source>
</evidence>
<name>A0A261G2K9_9BIFI</name>
<sequence length="324" mass="35163">MADQKRQAKRATRAERRAAEAAAEQARAEQAERERKQQTIIGLVVVIIIIVLVGIAGFAVWRATHSSDADAQSSSVTVEEAYDALQQVSDKPANADDQGGFLISQNGYGTKVDNVPTLSIYMEPLCPGCASVNRQLDPTLIELMNAGQLNLDLHFMTFQDSKSTDEYSTRAFNAAVYIAEHDDDPDHLLGYLANIYAEDFQPGELDDYTSVSDEQLKEQAINAGVSSEVADAAFSGEYEYQEWLKASDTYTIRREELFSSSGSFSSPTLTINGTYWSLSDLSLADMSIVDGFLKSIGLDADQVGVAGELPSIGADGEPISVTTE</sequence>
<evidence type="ECO:0000256" key="2">
    <source>
        <dbReference type="SAM" id="Phobius"/>
    </source>
</evidence>
<organism evidence="4 6">
    <name type="scientific">Bifidobacterium eulemuris</name>
    <dbReference type="NCBI Taxonomy" id="1765219"/>
    <lineage>
        <taxon>Bacteria</taxon>
        <taxon>Bacillati</taxon>
        <taxon>Actinomycetota</taxon>
        <taxon>Actinomycetes</taxon>
        <taxon>Bifidobacteriales</taxon>
        <taxon>Bifidobacteriaceae</taxon>
        <taxon>Bifidobacterium</taxon>
    </lineage>
</organism>
<dbReference type="EMBL" id="MWWZ01000012">
    <property type="protein sequence ID" value="OZG65226.1"/>
    <property type="molecule type" value="Genomic_DNA"/>
</dbReference>
<evidence type="ECO:0000313" key="7">
    <source>
        <dbReference type="Proteomes" id="UP000593943"/>
    </source>
</evidence>
<keyword evidence="2" id="KW-1133">Transmembrane helix</keyword>
<evidence type="ECO:0000259" key="3">
    <source>
        <dbReference type="Pfam" id="PF13462"/>
    </source>
</evidence>
<dbReference type="AlphaFoldDB" id="A0A261G2K9"/>
<feature type="region of interest" description="Disordered" evidence="1">
    <location>
        <begin position="1"/>
        <end position="26"/>
    </location>
</feature>
<protein>
    <submittedName>
        <fullName evidence="4">DSBA oxidoreductase</fullName>
    </submittedName>
    <submittedName>
        <fullName evidence="5">Thioredoxin domain-containing protein</fullName>
    </submittedName>
</protein>
<accession>A0A261G2K9</accession>
<gene>
    <name evidence="5" type="ORF">BE0216_07715</name>
    <name evidence="4" type="ORF">BEUL_1969</name>
</gene>